<evidence type="ECO:0000313" key="8">
    <source>
        <dbReference type="Proteomes" id="UP000460221"/>
    </source>
</evidence>
<feature type="transmembrane region" description="Helical" evidence="6">
    <location>
        <begin position="201"/>
        <end position="220"/>
    </location>
</feature>
<dbReference type="PANTHER" id="PTHR11706:SF33">
    <property type="entry name" value="NATURAL RESISTANCE-ASSOCIATED MACROPHAGE PROTEIN 2"/>
    <property type="match status" value="1"/>
</dbReference>
<feature type="transmembrane region" description="Helical" evidence="6">
    <location>
        <begin position="58"/>
        <end position="80"/>
    </location>
</feature>
<evidence type="ECO:0000256" key="4">
    <source>
        <dbReference type="ARBA" id="ARBA00022989"/>
    </source>
</evidence>
<evidence type="ECO:0000256" key="5">
    <source>
        <dbReference type="ARBA" id="ARBA00023136"/>
    </source>
</evidence>
<dbReference type="InterPro" id="IPR001046">
    <property type="entry name" value="NRAMP_fam"/>
</dbReference>
<dbReference type="GO" id="GO:0015086">
    <property type="term" value="F:cadmium ion transmembrane transporter activity"/>
    <property type="evidence" value="ECO:0007669"/>
    <property type="project" value="TreeGrafter"/>
</dbReference>
<dbReference type="Pfam" id="PF01566">
    <property type="entry name" value="Nramp"/>
    <property type="match status" value="1"/>
</dbReference>
<keyword evidence="8" id="KW-1185">Reference proteome</keyword>
<evidence type="ECO:0000313" key="7">
    <source>
        <dbReference type="EMBL" id="MTD13286.1"/>
    </source>
</evidence>
<comment type="subcellular location">
    <subcellularLocation>
        <location evidence="1">Membrane</location>
        <topology evidence="1">Multi-pass membrane protein</topology>
    </subcellularLocation>
</comment>
<feature type="transmembrane region" description="Helical" evidence="6">
    <location>
        <begin position="249"/>
        <end position="271"/>
    </location>
</feature>
<dbReference type="PRINTS" id="PR00447">
    <property type="entry name" value="NATRESASSCMP"/>
</dbReference>
<feature type="transmembrane region" description="Helical" evidence="6">
    <location>
        <begin position="21"/>
        <end position="38"/>
    </location>
</feature>
<dbReference type="GO" id="GO:0005886">
    <property type="term" value="C:plasma membrane"/>
    <property type="evidence" value="ECO:0007669"/>
    <property type="project" value="TreeGrafter"/>
</dbReference>
<feature type="transmembrane region" description="Helical" evidence="6">
    <location>
        <begin position="357"/>
        <end position="376"/>
    </location>
</feature>
<keyword evidence="2" id="KW-0813">Transport</keyword>
<sequence>MTIEATPRRQRSNRRTNPRRSNRLALLGPAFVAAVAYVDPGNVAANVSAGAGYGYSLVWILVLATAAAGVVQFLSAKLGLVTGRSLPELVGERLGRRGRLAYWLQAESVAVATDLAEVVGGAVALAILFDIPLPLGGLICGLVSMVLLVVQDRRGQRPFERVIIALLMIIAIGFVAGLFVAPPSPSGILSGLVPGFTDSGAVLLATAMLGATVMPHVVYLHSALARDRFGADLLPEAKVSLLRSTRTDVVAAMLFAGAVNISMLLLAASALSGRSDVDTLEGAQAAVSADLGPVIGVLFGVGLLVSGLASTSVGCYAGSVIMAGLLRTRISLVLRRLITLLPALVLLTVGADPTDVLVISQVVLSFGLPFVIFPLIRLTSDKALMGAYTNSAAVRRLGLLIGLAISALNVALIVGTFVGF</sequence>
<dbReference type="NCBIfam" id="NF001923">
    <property type="entry name" value="PRK00701.1"/>
    <property type="match status" value="1"/>
</dbReference>
<evidence type="ECO:0000256" key="6">
    <source>
        <dbReference type="SAM" id="Phobius"/>
    </source>
</evidence>
<reference evidence="7 8" key="1">
    <citation type="submission" date="2019-11" db="EMBL/GenBank/DDBJ databases">
        <authorList>
            <person name="Jiang L.-Q."/>
        </authorList>
    </citation>
    <scope>NUCLEOTIDE SEQUENCE [LARGE SCALE GENOMIC DNA]</scope>
    <source>
        <strain evidence="7 8">YIM 132087</strain>
    </source>
</reference>
<dbReference type="PANTHER" id="PTHR11706">
    <property type="entry name" value="SOLUTE CARRIER PROTEIN FAMILY 11 MEMBER"/>
    <property type="match status" value="1"/>
</dbReference>
<dbReference type="RefSeq" id="WP_154767174.1">
    <property type="nucleotide sequence ID" value="NZ_WLYK01000001.1"/>
</dbReference>
<dbReference type="AlphaFoldDB" id="A0A7K1FGT8"/>
<dbReference type="GO" id="GO:0005384">
    <property type="term" value="F:manganese ion transmembrane transporter activity"/>
    <property type="evidence" value="ECO:0007669"/>
    <property type="project" value="TreeGrafter"/>
</dbReference>
<feature type="transmembrane region" description="Helical" evidence="6">
    <location>
        <begin position="397"/>
        <end position="418"/>
    </location>
</feature>
<gene>
    <name evidence="7" type="primary">mntH</name>
    <name evidence="7" type="ORF">GIS00_04900</name>
</gene>
<proteinExistence type="predicted"/>
<keyword evidence="4 6" id="KW-1133">Transmembrane helix</keyword>
<feature type="transmembrane region" description="Helical" evidence="6">
    <location>
        <begin position="133"/>
        <end position="150"/>
    </location>
</feature>
<accession>A0A7K1FGT8</accession>
<protein>
    <submittedName>
        <fullName evidence="7">Mn(2+) uptake NRAMP transporter MntH</fullName>
    </submittedName>
</protein>
<dbReference type="Proteomes" id="UP000460221">
    <property type="component" value="Unassembled WGS sequence"/>
</dbReference>
<evidence type="ECO:0000256" key="1">
    <source>
        <dbReference type="ARBA" id="ARBA00004141"/>
    </source>
</evidence>
<feature type="transmembrane region" description="Helical" evidence="6">
    <location>
        <begin position="162"/>
        <end position="181"/>
    </location>
</feature>
<dbReference type="GO" id="GO:0034755">
    <property type="term" value="P:iron ion transmembrane transport"/>
    <property type="evidence" value="ECO:0007669"/>
    <property type="project" value="TreeGrafter"/>
</dbReference>
<feature type="transmembrane region" description="Helical" evidence="6">
    <location>
        <begin position="291"/>
        <end position="321"/>
    </location>
</feature>
<dbReference type="NCBIfam" id="NF037982">
    <property type="entry name" value="Nramp_1"/>
    <property type="match status" value="2"/>
</dbReference>
<organism evidence="7 8">
    <name type="scientific">Nakamurella alba</name>
    <dbReference type="NCBI Taxonomy" id="2665158"/>
    <lineage>
        <taxon>Bacteria</taxon>
        <taxon>Bacillati</taxon>
        <taxon>Actinomycetota</taxon>
        <taxon>Actinomycetes</taxon>
        <taxon>Nakamurellales</taxon>
        <taxon>Nakamurellaceae</taxon>
        <taxon>Nakamurella</taxon>
    </lineage>
</organism>
<comment type="caution">
    <text evidence="7">The sequence shown here is derived from an EMBL/GenBank/DDBJ whole genome shotgun (WGS) entry which is preliminary data.</text>
</comment>
<dbReference type="EMBL" id="WLYK01000001">
    <property type="protein sequence ID" value="MTD13286.1"/>
    <property type="molecule type" value="Genomic_DNA"/>
</dbReference>
<keyword evidence="3 6" id="KW-0812">Transmembrane</keyword>
<keyword evidence="5 6" id="KW-0472">Membrane</keyword>
<evidence type="ECO:0000256" key="3">
    <source>
        <dbReference type="ARBA" id="ARBA00022692"/>
    </source>
</evidence>
<feature type="transmembrane region" description="Helical" evidence="6">
    <location>
        <begin position="100"/>
        <end position="127"/>
    </location>
</feature>
<name>A0A7K1FGT8_9ACTN</name>
<feature type="transmembrane region" description="Helical" evidence="6">
    <location>
        <begin position="333"/>
        <end position="351"/>
    </location>
</feature>
<evidence type="ECO:0000256" key="2">
    <source>
        <dbReference type="ARBA" id="ARBA00022448"/>
    </source>
</evidence>